<dbReference type="AlphaFoldDB" id="A0A1Y2BRC4"/>
<keyword evidence="1" id="KW-1133">Transmembrane helix</keyword>
<keyword evidence="1" id="KW-0812">Transmembrane</keyword>
<reference evidence="2 3" key="1">
    <citation type="submission" date="2016-07" db="EMBL/GenBank/DDBJ databases">
        <title>Pervasive Adenine N6-methylation of Active Genes in Fungi.</title>
        <authorList>
            <consortium name="DOE Joint Genome Institute"/>
            <person name="Mondo S.J."/>
            <person name="Dannebaum R.O."/>
            <person name="Kuo R.C."/>
            <person name="Labutti K."/>
            <person name="Haridas S."/>
            <person name="Kuo A."/>
            <person name="Salamov A."/>
            <person name="Ahrendt S.R."/>
            <person name="Lipzen A."/>
            <person name="Sullivan W."/>
            <person name="Andreopoulos W.B."/>
            <person name="Clum A."/>
            <person name="Lindquist E."/>
            <person name="Daum C."/>
            <person name="Ramamoorthy G.K."/>
            <person name="Gryganskyi A."/>
            <person name="Culley D."/>
            <person name="Magnuson J.K."/>
            <person name="James T.Y."/>
            <person name="O'Malley M.A."/>
            <person name="Stajich J.E."/>
            <person name="Spatafora J.W."/>
            <person name="Visel A."/>
            <person name="Grigoriev I.V."/>
        </authorList>
    </citation>
    <scope>NUCLEOTIDE SEQUENCE [LARGE SCALE GENOMIC DNA]</scope>
    <source>
        <strain evidence="2 3">JEL800</strain>
    </source>
</reference>
<dbReference type="Proteomes" id="UP000193642">
    <property type="component" value="Unassembled WGS sequence"/>
</dbReference>
<sequence length="89" mass="9877">MWLVVADLSEFFCLEFKPLLHRFPMVLSDLHIGLIAIACDAVATGILALIMVSAAQSQPFAANIFTQSILTISVHSWTQTMTERLLQTK</sequence>
<evidence type="ECO:0000256" key="1">
    <source>
        <dbReference type="SAM" id="Phobius"/>
    </source>
</evidence>
<evidence type="ECO:0000313" key="3">
    <source>
        <dbReference type="Proteomes" id="UP000193642"/>
    </source>
</evidence>
<evidence type="ECO:0000313" key="2">
    <source>
        <dbReference type="EMBL" id="ORY36695.1"/>
    </source>
</evidence>
<keyword evidence="3" id="KW-1185">Reference proteome</keyword>
<keyword evidence="1" id="KW-0472">Membrane</keyword>
<comment type="caution">
    <text evidence="2">The sequence shown here is derived from an EMBL/GenBank/DDBJ whole genome shotgun (WGS) entry which is preliminary data.</text>
</comment>
<gene>
    <name evidence="2" type="ORF">BCR33DRAFT_721912</name>
</gene>
<name>A0A1Y2BRC4_9FUNG</name>
<feature type="transmembrane region" description="Helical" evidence="1">
    <location>
        <begin position="30"/>
        <end position="52"/>
    </location>
</feature>
<protein>
    <submittedName>
        <fullName evidence="2">Uncharacterized protein</fullName>
    </submittedName>
</protein>
<accession>A0A1Y2BRC4</accession>
<dbReference type="EMBL" id="MCGO01000054">
    <property type="protein sequence ID" value="ORY36695.1"/>
    <property type="molecule type" value="Genomic_DNA"/>
</dbReference>
<proteinExistence type="predicted"/>
<organism evidence="2 3">
    <name type="scientific">Rhizoclosmatium globosum</name>
    <dbReference type="NCBI Taxonomy" id="329046"/>
    <lineage>
        <taxon>Eukaryota</taxon>
        <taxon>Fungi</taxon>
        <taxon>Fungi incertae sedis</taxon>
        <taxon>Chytridiomycota</taxon>
        <taxon>Chytridiomycota incertae sedis</taxon>
        <taxon>Chytridiomycetes</taxon>
        <taxon>Chytridiales</taxon>
        <taxon>Chytriomycetaceae</taxon>
        <taxon>Rhizoclosmatium</taxon>
    </lineage>
</organism>